<dbReference type="AlphaFoldDB" id="A0A1B2HW51"/>
<dbReference type="EMBL" id="CP016793">
    <property type="protein sequence ID" value="ANZ41928.1"/>
    <property type="molecule type" value="Genomic_DNA"/>
</dbReference>
<gene>
    <name evidence="5" type="ORF">BBK82_44355</name>
</gene>
<keyword evidence="3" id="KW-0804">Transcription</keyword>
<dbReference type="PANTHER" id="PTHR33204:SF37">
    <property type="entry name" value="HTH-TYPE TRANSCRIPTIONAL REGULATOR YODB"/>
    <property type="match status" value="1"/>
</dbReference>
<evidence type="ECO:0000313" key="6">
    <source>
        <dbReference type="Proteomes" id="UP000093053"/>
    </source>
</evidence>
<organism evidence="5 6">
    <name type="scientific">Lentzea guizhouensis</name>
    <dbReference type="NCBI Taxonomy" id="1586287"/>
    <lineage>
        <taxon>Bacteria</taxon>
        <taxon>Bacillati</taxon>
        <taxon>Actinomycetota</taxon>
        <taxon>Actinomycetes</taxon>
        <taxon>Pseudonocardiales</taxon>
        <taxon>Pseudonocardiaceae</taxon>
        <taxon>Lentzea</taxon>
    </lineage>
</organism>
<dbReference type="InterPro" id="IPR036388">
    <property type="entry name" value="WH-like_DNA-bd_sf"/>
</dbReference>
<dbReference type="RefSeq" id="WP_065920263.1">
    <property type="nucleotide sequence ID" value="NZ_CP016793.1"/>
</dbReference>
<accession>A0A1B2HW51</accession>
<name>A0A1B2HW51_9PSEU</name>
<dbReference type="Pfam" id="PF01638">
    <property type="entry name" value="HxlR"/>
    <property type="match status" value="1"/>
</dbReference>
<evidence type="ECO:0000256" key="1">
    <source>
        <dbReference type="ARBA" id="ARBA00023015"/>
    </source>
</evidence>
<proteinExistence type="predicted"/>
<dbReference type="STRING" id="1586287.BBK82_44355"/>
<evidence type="ECO:0000256" key="3">
    <source>
        <dbReference type="ARBA" id="ARBA00023163"/>
    </source>
</evidence>
<dbReference type="InterPro" id="IPR002577">
    <property type="entry name" value="HTH_HxlR"/>
</dbReference>
<dbReference type="Proteomes" id="UP000093053">
    <property type="component" value="Chromosome"/>
</dbReference>
<evidence type="ECO:0000256" key="2">
    <source>
        <dbReference type="ARBA" id="ARBA00023125"/>
    </source>
</evidence>
<evidence type="ECO:0000259" key="4">
    <source>
        <dbReference type="PROSITE" id="PS51118"/>
    </source>
</evidence>
<evidence type="ECO:0000313" key="5">
    <source>
        <dbReference type="EMBL" id="ANZ41928.1"/>
    </source>
</evidence>
<keyword evidence="6" id="KW-1185">Reference proteome</keyword>
<sequence>MTRSTAANAQVIDSSGCEAAGGIMSFVSQRWTSAIMLAGARGARHFSEYRRMVGGISPRMLSVRLTELEQHGLVHREVVPSMPVQVRYQLTERGLSLLSAVDAITRWTHEPS</sequence>
<dbReference type="Gene3D" id="1.10.10.10">
    <property type="entry name" value="Winged helix-like DNA-binding domain superfamily/Winged helix DNA-binding domain"/>
    <property type="match status" value="1"/>
</dbReference>
<keyword evidence="1" id="KW-0805">Transcription regulation</keyword>
<dbReference type="KEGG" id="led:BBK82_44355"/>
<protein>
    <recommendedName>
        <fullName evidence="4">HTH hxlR-type domain-containing protein</fullName>
    </recommendedName>
</protein>
<dbReference type="SUPFAM" id="SSF46785">
    <property type="entry name" value="Winged helix' DNA-binding domain"/>
    <property type="match status" value="1"/>
</dbReference>
<reference evidence="5 6" key="1">
    <citation type="submission" date="2016-07" db="EMBL/GenBank/DDBJ databases">
        <title>Complete genome sequence of the Lentzea guizhouensis DHS C013.</title>
        <authorList>
            <person name="Cao C."/>
        </authorList>
    </citation>
    <scope>NUCLEOTIDE SEQUENCE [LARGE SCALE GENOMIC DNA]</scope>
    <source>
        <strain evidence="5 6">DHS C013</strain>
    </source>
</reference>
<dbReference type="PANTHER" id="PTHR33204">
    <property type="entry name" value="TRANSCRIPTIONAL REGULATOR, MARR FAMILY"/>
    <property type="match status" value="1"/>
</dbReference>
<feature type="domain" description="HTH hxlR-type" evidence="4">
    <location>
        <begin position="17"/>
        <end position="112"/>
    </location>
</feature>
<dbReference type="InterPro" id="IPR036390">
    <property type="entry name" value="WH_DNA-bd_sf"/>
</dbReference>
<dbReference type="PROSITE" id="PS51118">
    <property type="entry name" value="HTH_HXLR"/>
    <property type="match status" value="1"/>
</dbReference>
<dbReference type="GO" id="GO:0003677">
    <property type="term" value="F:DNA binding"/>
    <property type="evidence" value="ECO:0007669"/>
    <property type="project" value="UniProtKB-KW"/>
</dbReference>
<keyword evidence="2" id="KW-0238">DNA-binding</keyword>